<dbReference type="Gene3D" id="3.30.2310.20">
    <property type="entry name" value="RelE-like"/>
    <property type="match status" value="1"/>
</dbReference>
<dbReference type="SUPFAM" id="SSF143011">
    <property type="entry name" value="RelE-like"/>
    <property type="match status" value="1"/>
</dbReference>
<organism evidence="2 3">
    <name type="scientific">Agrobacterium tumefaciens str. Kerr 14</name>
    <dbReference type="NCBI Taxonomy" id="1183424"/>
    <lineage>
        <taxon>Bacteria</taxon>
        <taxon>Pseudomonadati</taxon>
        <taxon>Pseudomonadota</taxon>
        <taxon>Alphaproteobacteria</taxon>
        <taxon>Hyphomicrobiales</taxon>
        <taxon>Rhizobiaceae</taxon>
        <taxon>Rhizobium/Agrobacterium group</taxon>
        <taxon>Agrobacterium</taxon>
        <taxon>Agrobacterium tumefaciens complex</taxon>
    </lineage>
</organism>
<protein>
    <submittedName>
        <fullName evidence="2">Toxin of the YafQ-DinJ toxin-antitoxin system</fullName>
    </submittedName>
</protein>
<dbReference type="GeneID" id="92923486"/>
<sequence length="111" mass="12992">MTDKKGHGKEAASKRTVLPRSSDFTRQFIKDWQRLNNSGRYDMVKLKEIMLLLIANEAPLPAQFRDHELTGEWHDHRECHVGGDFLLIYKLDEKQNLLIFTRAGTHAELFR</sequence>
<dbReference type="InterPro" id="IPR004386">
    <property type="entry name" value="Toxin_YafQ-like"/>
</dbReference>
<dbReference type="GO" id="GO:0006415">
    <property type="term" value="P:translational termination"/>
    <property type="evidence" value="ECO:0007669"/>
    <property type="project" value="TreeGrafter"/>
</dbReference>
<gene>
    <name evidence="2" type="primary">yafQ</name>
    <name evidence="2" type="ORF">AGR4C_Cc60013</name>
</gene>
<dbReference type="EMBL" id="FBWC01000015">
    <property type="protein sequence ID" value="CUX32844.1"/>
    <property type="molecule type" value="Genomic_DNA"/>
</dbReference>
<evidence type="ECO:0000313" key="2">
    <source>
        <dbReference type="EMBL" id="CUX32844.1"/>
    </source>
</evidence>
<dbReference type="Pfam" id="PF15738">
    <property type="entry name" value="YafQ_toxin"/>
    <property type="match status" value="1"/>
</dbReference>
<dbReference type="InterPro" id="IPR007712">
    <property type="entry name" value="RelE/ParE_toxin"/>
</dbReference>
<dbReference type="InterPro" id="IPR035093">
    <property type="entry name" value="RelE/ParE_toxin_dom_sf"/>
</dbReference>
<accession>A0A1S7Q870</accession>
<dbReference type="AlphaFoldDB" id="A0A1S7Q870"/>
<keyword evidence="1" id="KW-1277">Toxin-antitoxin system</keyword>
<dbReference type="NCBIfam" id="TIGR02385">
    <property type="entry name" value="RelE_StbE"/>
    <property type="match status" value="1"/>
</dbReference>
<name>A0A1S7Q870_AGRTU</name>
<evidence type="ECO:0000256" key="1">
    <source>
        <dbReference type="ARBA" id="ARBA00022649"/>
    </source>
</evidence>
<dbReference type="GO" id="GO:0004521">
    <property type="term" value="F:RNA endonuclease activity"/>
    <property type="evidence" value="ECO:0007669"/>
    <property type="project" value="TreeGrafter"/>
</dbReference>
<dbReference type="PANTHER" id="PTHR40588:SF1">
    <property type="entry name" value="MRNA INTERFERASE TOXIN YAFQ"/>
    <property type="match status" value="1"/>
</dbReference>
<dbReference type="RefSeq" id="WP_031234113.1">
    <property type="nucleotide sequence ID" value="NZ_LT009730.1"/>
</dbReference>
<evidence type="ECO:0000313" key="3">
    <source>
        <dbReference type="Proteomes" id="UP000191897"/>
    </source>
</evidence>
<dbReference type="GO" id="GO:0006402">
    <property type="term" value="P:mRNA catabolic process"/>
    <property type="evidence" value="ECO:0007669"/>
    <property type="project" value="TreeGrafter"/>
</dbReference>
<reference evidence="2 3" key="1">
    <citation type="submission" date="2016-01" db="EMBL/GenBank/DDBJ databases">
        <authorList>
            <person name="Oliw E.H."/>
        </authorList>
    </citation>
    <scope>NUCLEOTIDE SEQUENCE [LARGE SCALE GENOMIC DNA]</scope>
    <source>
        <strain evidence="2 3">Kerr 14</strain>
    </source>
</reference>
<proteinExistence type="predicted"/>
<dbReference type="PANTHER" id="PTHR40588">
    <property type="entry name" value="MRNA INTERFERASE TOXIN YAFQ"/>
    <property type="match status" value="1"/>
</dbReference>
<dbReference type="Proteomes" id="UP000191897">
    <property type="component" value="Unassembled WGS sequence"/>
</dbReference>